<dbReference type="Pfam" id="PF01872">
    <property type="entry name" value="RibD_C"/>
    <property type="match status" value="1"/>
</dbReference>
<dbReference type="Proteomes" id="UP000295748">
    <property type="component" value="Chromosome"/>
</dbReference>
<reference evidence="2 3" key="1">
    <citation type="submission" date="2019-03" db="EMBL/GenBank/DDBJ databases">
        <authorList>
            <person name="Dong K."/>
        </authorList>
    </citation>
    <scope>NUCLEOTIDE SEQUENCE [LARGE SCALE GENOMIC DNA]</scope>
    <source>
        <strain evidence="3">dk512</strain>
    </source>
</reference>
<evidence type="ECO:0000259" key="1">
    <source>
        <dbReference type="Pfam" id="PF01872"/>
    </source>
</evidence>
<feature type="domain" description="Bacterial bifunctional deaminase-reductase C-terminal" evidence="1">
    <location>
        <begin position="10"/>
        <end position="186"/>
    </location>
</feature>
<protein>
    <submittedName>
        <fullName evidence="2">Dihydrofolate reductase</fullName>
    </submittedName>
</protein>
<dbReference type="PANTHER" id="PTHR38011">
    <property type="entry name" value="DIHYDROFOLATE REDUCTASE FAMILY PROTEIN (AFU_ORTHOLOGUE AFUA_8G06820)"/>
    <property type="match status" value="1"/>
</dbReference>
<dbReference type="RefSeq" id="WP_135068517.1">
    <property type="nucleotide sequence ID" value="NZ_CP038266.1"/>
</dbReference>
<dbReference type="InterPro" id="IPR002734">
    <property type="entry name" value="RibDG_C"/>
</dbReference>
<dbReference type="InterPro" id="IPR024072">
    <property type="entry name" value="DHFR-like_dom_sf"/>
</dbReference>
<dbReference type="EMBL" id="CP038266">
    <property type="protein sequence ID" value="QBR89725.1"/>
    <property type="molecule type" value="Genomic_DNA"/>
</dbReference>
<dbReference type="Gene3D" id="3.40.430.10">
    <property type="entry name" value="Dihydrofolate Reductase, subunit A"/>
    <property type="match status" value="1"/>
</dbReference>
<dbReference type="InterPro" id="IPR050765">
    <property type="entry name" value="Riboflavin_Biosynth_HTPR"/>
</dbReference>
<proteinExistence type="predicted"/>
<accession>A0ABX5SWU7</accession>
<evidence type="ECO:0000313" key="3">
    <source>
        <dbReference type="Proteomes" id="UP000295748"/>
    </source>
</evidence>
<name>A0ABX5SWU7_9MICO</name>
<evidence type="ECO:0000313" key="2">
    <source>
        <dbReference type="EMBL" id="QBR89725.1"/>
    </source>
</evidence>
<organism evidence="2 3">
    <name type="scientific">Microbacterium wangchenii</name>
    <dbReference type="NCBI Taxonomy" id="2541726"/>
    <lineage>
        <taxon>Bacteria</taxon>
        <taxon>Bacillati</taxon>
        <taxon>Actinomycetota</taxon>
        <taxon>Actinomycetes</taxon>
        <taxon>Micrococcales</taxon>
        <taxon>Microbacteriaceae</taxon>
        <taxon>Microbacterium</taxon>
    </lineage>
</organism>
<sequence length="197" mass="20803">MVSRLVAVEFVSADGVMQGLGSPDEDREGGFAHGGWGQRYGDVLHEVLDPDGLASTSAYLFGRKTYDKLAAFWPSQPAANPMAASLNATPKYVATRTRPDLTWSGSAPLEGDLVDAVQGVKTRTDGDTVILGSGDLVRQLLAAGLIDELRLFVHPLLLGEGKRLFGALPAPRELGLRNVAATSKGTLAITYTLGPQA</sequence>
<dbReference type="PANTHER" id="PTHR38011:SF2">
    <property type="entry name" value="BIFUNCTIONAL DEAMINASE-REDUCTASE DOMAIN PROTEIN"/>
    <property type="match status" value="1"/>
</dbReference>
<gene>
    <name evidence="2" type="ORF">E4K62_14170</name>
</gene>
<keyword evidence="3" id="KW-1185">Reference proteome</keyword>
<dbReference type="SUPFAM" id="SSF53597">
    <property type="entry name" value="Dihydrofolate reductase-like"/>
    <property type="match status" value="1"/>
</dbReference>